<dbReference type="STRING" id="1265309.K529_000100"/>
<dbReference type="Proteomes" id="UP000013243">
    <property type="component" value="Chromosome"/>
</dbReference>
<dbReference type="SUPFAM" id="SSF52540">
    <property type="entry name" value="P-loop containing nucleoside triphosphate hydrolases"/>
    <property type="match status" value="1"/>
</dbReference>
<dbReference type="KEGG" id="rmb:K529_000100"/>
<evidence type="ECO:0000313" key="1">
    <source>
        <dbReference type="EMBL" id="ANP39158.1"/>
    </source>
</evidence>
<proteinExistence type="predicted"/>
<dbReference type="EMBL" id="CP015230">
    <property type="protein sequence ID" value="ANP39158.1"/>
    <property type="molecule type" value="Genomic_DNA"/>
</dbReference>
<organism evidence="1 2">
    <name type="scientific">Tritonibacter mobilis F1926</name>
    <dbReference type="NCBI Taxonomy" id="1265309"/>
    <lineage>
        <taxon>Bacteria</taxon>
        <taxon>Pseudomonadati</taxon>
        <taxon>Pseudomonadota</taxon>
        <taxon>Alphaproteobacteria</taxon>
        <taxon>Rhodobacterales</taxon>
        <taxon>Paracoccaceae</taxon>
        <taxon>Tritonibacter</taxon>
    </lineage>
</organism>
<gene>
    <name evidence="1" type="ORF">K529_000100</name>
</gene>
<dbReference type="Gene3D" id="3.40.50.300">
    <property type="entry name" value="P-loop containing nucleotide triphosphate hydrolases"/>
    <property type="match status" value="1"/>
</dbReference>
<accession>A0A1B0ZY46</accession>
<dbReference type="AlphaFoldDB" id="A0A1B0ZY46"/>
<protein>
    <submittedName>
        <fullName evidence="1">Nodulation protein NodH</fullName>
    </submittedName>
</protein>
<name>A0A1B0ZY46_9RHOB</name>
<dbReference type="GeneID" id="28248186"/>
<dbReference type="InterPro" id="IPR027417">
    <property type="entry name" value="P-loop_NTPase"/>
</dbReference>
<dbReference type="OrthoDB" id="7802556at2"/>
<evidence type="ECO:0000313" key="2">
    <source>
        <dbReference type="Proteomes" id="UP000013243"/>
    </source>
</evidence>
<reference evidence="1 2" key="1">
    <citation type="journal article" date="2016" name="ISME J.">
        <title>Global occurrence and heterogeneity of the Roseobacter-clade species Ruegeria mobilis.</title>
        <authorList>
            <person name="Sonnenschein E."/>
            <person name="Gram L."/>
        </authorList>
    </citation>
    <scope>NUCLEOTIDE SEQUENCE [LARGE SCALE GENOMIC DNA]</scope>
    <source>
        <strain evidence="1 2">F1926</strain>
    </source>
</reference>
<dbReference type="RefSeq" id="WP_005608872.1">
    <property type="nucleotide sequence ID" value="NZ_CP015230.1"/>
</dbReference>
<sequence>MSGSFTSFVVLAEMRTGSNFLEANLNALEGVTCHGEAFNPHFIGYPNSTEILGISQQGREDDPHQLLAAIRDDADLGGFRYFHDHDPRILDTILDDPQVAKIILTRNPLDSYVSWKIAQATGQWKLTNVKRRKDAKAIFDVDEFGEHVDRLQEFQVAVLNHLQRSGQTAFYIAYEDLQDLDVMNGLAAWLGVPARLDALDDKLKRQNPAPVISKVKNPDEMIGALSGMDRFNLTLTPNFEPRRGPAVPGYVAGVVTPILYMPVRNGLETHVTNWMGGLDKVSADGLITGMNQKQLRQWRHSNPGYRSFTVVRHPLARAHDVFCTKILSRGPGTMKQIRNTLRRQFNLEIPQDNPDESYTRPMHRAAFEQFLTFLKANLAGQTAIRVDARWASQAQIISGFADLGAPDLILREGELAEDLPWLARKLGRMAPGDVPPVPDDRPIALADIYDEKLEALCRAVYARDYLTFGFEDWARPEG</sequence>